<protein>
    <submittedName>
        <fullName evidence="2">Uncharacterized protein</fullName>
    </submittedName>
</protein>
<gene>
    <name evidence="2" type="ORF">BCD7_0110</name>
</gene>
<feature type="compositionally biased region" description="Basic residues" evidence="1">
    <location>
        <begin position="156"/>
        <end position="171"/>
    </location>
</feature>
<sequence>MKIKRIKKTVKVEKKVEHKEVFPPARFPTQDEIIARVIERNEKPDIRKFDDEKDMQKLIEWRFRNNVITIRDVYRKEGRKKAIERAKLLGHNGGSAGNGYSVFGKPNGIAVDFADKELNQYIYRDLISYARIVDWIVKDIEGAGEEKCQSKEKPKLKIKRKPKLKLKRKTK</sequence>
<accession>J9PUE2</accession>
<dbReference type="EMBL" id="JN712910">
    <property type="protein sequence ID" value="AEZ50557.1"/>
    <property type="molecule type" value="Genomic_DNA"/>
</dbReference>
<name>J9PUE2_9CAUD</name>
<dbReference type="Proteomes" id="UP000006298">
    <property type="component" value="Segment"/>
</dbReference>
<dbReference type="GeneID" id="14011629"/>
<dbReference type="RefSeq" id="YP_007005961.1">
    <property type="nucleotide sequence ID" value="NC_019515.1"/>
</dbReference>
<reference evidence="2 3" key="1">
    <citation type="submission" date="2011-09" db="EMBL/GenBank/DDBJ databases">
        <title>Complete Genome Sequence of Bacillus cereus Bacteriophage BCD7.</title>
        <authorList>
            <person name="Lee J.-H."/>
            <person name="Shin H."/>
            <person name="Son B."/>
            <person name="Ryu S."/>
        </authorList>
    </citation>
    <scope>NUCLEOTIDE SEQUENCE [LARGE SCALE GENOMIC DNA]</scope>
</reference>
<keyword evidence="3" id="KW-1185">Reference proteome</keyword>
<evidence type="ECO:0000313" key="2">
    <source>
        <dbReference type="EMBL" id="AEZ50557.1"/>
    </source>
</evidence>
<dbReference type="KEGG" id="vg:14011629"/>
<organism evidence="2 3">
    <name type="scientific">Bacillus phage BCD7</name>
    <dbReference type="NCBI Taxonomy" id="1136534"/>
    <lineage>
        <taxon>Viruses</taxon>
        <taxon>Duplodnaviria</taxon>
        <taxon>Heunggongvirae</taxon>
        <taxon>Uroviricota</taxon>
        <taxon>Caudoviricetes</taxon>
        <taxon>Becedseptimavirus</taxon>
        <taxon>Becedseptimavirus BCD7</taxon>
    </lineage>
</organism>
<evidence type="ECO:0000313" key="3">
    <source>
        <dbReference type="Proteomes" id="UP000006298"/>
    </source>
</evidence>
<proteinExistence type="predicted"/>
<feature type="region of interest" description="Disordered" evidence="1">
    <location>
        <begin position="151"/>
        <end position="171"/>
    </location>
</feature>
<evidence type="ECO:0000256" key="1">
    <source>
        <dbReference type="SAM" id="MobiDB-lite"/>
    </source>
</evidence>